<dbReference type="GO" id="GO:0009733">
    <property type="term" value="P:response to auxin"/>
    <property type="evidence" value="ECO:0007669"/>
    <property type="project" value="InterPro"/>
</dbReference>
<organism evidence="2 3">
    <name type="scientific">Spinacia oleracea</name>
    <name type="common">Spinach</name>
    <dbReference type="NCBI Taxonomy" id="3562"/>
    <lineage>
        <taxon>Eukaryota</taxon>
        <taxon>Viridiplantae</taxon>
        <taxon>Streptophyta</taxon>
        <taxon>Embryophyta</taxon>
        <taxon>Tracheophyta</taxon>
        <taxon>Spermatophyta</taxon>
        <taxon>Magnoliopsida</taxon>
        <taxon>eudicotyledons</taxon>
        <taxon>Gunneridae</taxon>
        <taxon>Pentapetalae</taxon>
        <taxon>Caryophyllales</taxon>
        <taxon>Chenopodiaceae</taxon>
        <taxon>Chenopodioideae</taxon>
        <taxon>Anserineae</taxon>
        <taxon>Spinacia</taxon>
    </lineage>
</organism>
<evidence type="ECO:0000313" key="2">
    <source>
        <dbReference type="Proteomes" id="UP000813463"/>
    </source>
</evidence>
<dbReference type="PANTHER" id="PTHR31374:SF399">
    <property type="entry name" value="AUXIN-RESPONSIVE PROTEIN SAUR71-LIKE"/>
    <property type="match status" value="1"/>
</dbReference>
<sequence length="162" mass="18455">MERLKKWKKNMLRRCKSTMEKKQETNRSFIINNPITLPKCKSFPPWCSPSTPSSLSYSNHAKLPVTPRGCFSVYVGSERQRFVVKTKYANHPLFKMLLDDAQQQFGYCSEGPILLPCGVDLFYKVLAEMDSDTIDIVHSRGCGGYGSYGLLSPSKLIKMNQF</sequence>
<comment type="similarity">
    <text evidence="1">Belongs to the ARG7 family.</text>
</comment>
<dbReference type="GeneID" id="110785994"/>
<evidence type="ECO:0000313" key="3">
    <source>
        <dbReference type="RefSeq" id="XP_021846194.1"/>
    </source>
</evidence>
<dbReference type="Proteomes" id="UP000813463">
    <property type="component" value="Chromosome 5"/>
</dbReference>
<evidence type="ECO:0000256" key="1">
    <source>
        <dbReference type="ARBA" id="ARBA00006974"/>
    </source>
</evidence>
<keyword evidence="2" id="KW-1185">Reference proteome</keyword>
<protein>
    <submittedName>
        <fullName evidence="3">Auxin-responsive protein SAUR36-like</fullName>
    </submittedName>
</protein>
<dbReference type="RefSeq" id="XP_021846194.1">
    <property type="nucleotide sequence ID" value="XM_021990502.2"/>
</dbReference>
<dbReference type="OrthoDB" id="660486at2759"/>
<dbReference type="PANTHER" id="PTHR31374">
    <property type="entry name" value="AUXIN-INDUCED PROTEIN-LIKE-RELATED"/>
    <property type="match status" value="1"/>
</dbReference>
<dbReference type="AlphaFoldDB" id="A0A9R0IBF6"/>
<dbReference type="Pfam" id="PF02519">
    <property type="entry name" value="Auxin_inducible"/>
    <property type="match status" value="1"/>
</dbReference>
<gene>
    <name evidence="3" type="primary">LOC110785994</name>
</gene>
<proteinExistence type="inferred from homology"/>
<reference evidence="3" key="2">
    <citation type="submission" date="2025-08" db="UniProtKB">
        <authorList>
            <consortium name="RefSeq"/>
        </authorList>
    </citation>
    <scope>IDENTIFICATION</scope>
    <source>
        <tissue evidence="3">Leaf</tissue>
    </source>
</reference>
<dbReference type="InterPro" id="IPR003676">
    <property type="entry name" value="SAUR_fam"/>
</dbReference>
<name>A0A9R0IBF6_SPIOL</name>
<accession>A0A9R0IBF6</accession>
<dbReference type="KEGG" id="soe:110785994"/>
<reference evidence="2" key="1">
    <citation type="journal article" date="2021" name="Nat. Commun.">
        <title>Genomic analyses provide insights into spinach domestication and the genetic basis of agronomic traits.</title>
        <authorList>
            <person name="Cai X."/>
            <person name="Sun X."/>
            <person name="Xu C."/>
            <person name="Sun H."/>
            <person name="Wang X."/>
            <person name="Ge C."/>
            <person name="Zhang Z."/>
            <person name="Wang Q."/>
            <person name="Fei Z."/>
            <person name="Jiao C."/>
            <person name="Wang Q."/>
        </authorList>
    </citation>
    <scope>NUCLEOTIDE SEQUENCE [LARGE SCALE GENOMIC DNA]</scope>
    <source>
        <strain evidence="2">cv. Varoflay</strain>
    </source>
</reference>